<feature type="domain" description="Fido" evidence="4">
    <location>
        <begin position="95"/>
        <end position="235"/>
    </location>
</feature>
<sequence length="335" mass="38188">YLQEENRRQLHEMGVTPDPQRPAGTFARDVFDRLLIDLAWASSRLEGNTYTRLDTQNLLQFGQRAEGKDAENAQMILNHKNAIEFIVESAEIIGFDRRTLTTLHSALSENLLGDPNDEGSLRQRPVQITGTRYVPVAIPQVIEDTFDLLLQKAAAIPDPFEQAFFGMVHIPYLQPFSDVNKRTSRLAANIPLIRANLCPLSFVDVPERAYVEGTLGVYELTRVELLRDVFVWAYARSCAQYKVVRDSLVQPDPLRLKYRNELAAVVREIVLGMQPPREDLVRARAEAQDIPVDDLEGFSERAIALLNALNEGSAARYQLRQSDFRTWYDKYRVRA</sequence>
<feature type="binding site" evidence="1">
    <location>
        <begin position="178"/>
        <end position="185"/>
    </location>
    <ligand>
        <name>ATP</name>
        <dbReference type="ChEBI" id="CHEBI:30616"/>
    </ligand>
</feature>
<dbReference type="PANTHER" id="PTHR13504:SF38">
    <property type="entry name" value="FIDO DOMAIN-CONTAINING PROTEIN"/>
    <property type="match status" value="1"/>
</dbReference>
<keyword evidence="1" id="KW-0547">Nucleotide-binding</keyword>
<dbReference type="InterPro" id="IPR036597">
    <property type="entry name" value="Fido-like_dom_sf"/>
</dbReference>
<keyword evidence="1" id="KW-0067">ATP-binding</keyword>
<reference evidence="5" key="1">
    <citation type="submission" date="2020-02" db="EMBL/GenBank/DDBJ databases">
        <authorList>
            <person name="Meier V. D."/>
        </authorList>
    </citation>
    <scope>NUCLEOTIDE SEQUENCE</scope>
    <source>
        <strain evidence="5">AVDCRST_MAG89</strain>
    </source>
</reference>
<organism evidence="5">
    <name type="scientific">uncultured Gemmatimonadota bacterium</name>
    <dbReference type="NCBI Taxonomy" id="203437"/>
    <lineage>
        <taxon>Bacteria</taxon>
        <taxon>Pseudomonadati</taxon>
        <taxon>Gemmatimonadota</taxon>
        <taxon>environmental samples</taxon>
    </lineage>
</organism>
<dbReference type="Gene3D" id="1.10.3290.10">
    <property type="entry name" value="Fido-like domain"/>
    <property type="match status" value="1"/>
</dbReference>
<dbReference type="Pfam" id="PF02661">
    <property type="entry name" value="Fic"/>
    <property type="match status" value="1"/>
</dbReference>
<dbReference type="AlphaFoldDB" id="A0A6J4KTK6"/>
<evidence type="ECO:0000313" key="5">
    <source>
        <dbReference type="EMBL" id="CAA9313781.1"/>
    </source>
</evidence>
<dbReference type="InterPro" id="IPR003812">
    <property type="entry name" value="Fido"/>
</dbReference>
<evidence type="ECO:0000256" key="3">
    <source>
        <dbReference type="SAM" id="MobiDB-lite"/>
    </source>
</evidence>
<accession>A0A6J4KTK6</accession>
<dbReference type="PANTHER" id="PTHR13504">
    <property type="entry name" value="FIDO DOMAIN-CONTAINING PROTEIN DDB_G0283145"/>
    <property type="match status" value="1"/>
</dbReference>
<dbReference type="InterPro" id="IPR040198">
    <property type="entry name" value="Fido_containing"/>
</dbReference>
<name>A0A6J4KTK6_9BACT</name>
<dbReference type="SUPFAM" id="SSF140931">
    <property type="entry name" value="Fic-like"/>
    <property type="match status" value="1"/>
</dbReference>
<protein>
    <submittedName>
        <fullName evidence="5">Huntingtin interacting protein E-like protein</fullName>
    </submittedName>
</protein>
<proteinExistence type="predicted"/>
<evidence type="ECO:0000256" key="2">
    <source>
        <dbReference type="PIRSR" id="PIRSR640198-3"/>
    </source>
</evidence>
<feature type="compositionally biased region" description="Basic and acidic residues" evidence="3">
    <location>
        <begin position="1"/>
        <end position="11"/>
    </location>
</feature>
<feature type="non-terminal residue" evidence="5">
    <location>
        <position position="1"/>
    </location>
</feature>
<evidence type="ECO:0000259" key="4">
    <source>
        <dbReference type="PROSITE" id="PS51459"/>
    </source>
</evidence>
<feature type="site" description="Important for autoinhibition of adenylyltransferase activity" evidence="2">
    <location>
        <position position="46"/>
    </location>
</feature>
<gene>
    <name evidence="5" type="ORF">AVDCRST_MAG89-1293</name>
</gene>
<dbReference type="EMBL" id="CADCTV010000284">
    <property type="protein sequence ID" value="CAA9313781.1"/>
    <property type="molecule type" value="Genomic_DNA"/>
</dbReference>
<feature type="region of interest" description="Disordered" evidence="3">
    <location>
        <begin position="1"/>
        <end position="23"/>
    </location>
</feature>
<dbReference type="PROSITE" id="PS51459">
    <property type="entry name" value="FIDO"/>
    <property type="match status" value="1"/>
</dbReference>
<evidence type="ECO:0000256" key="1">
    <source>
        <dbReference type="PIRSR" id="PIRSR640198-2"/>
    </source>
</evidence>
<dbReference type="GO" id="GO:0005524">
    <property type="term" value="F:ATP binding"/>
    <property type="evidence" value="ECO:0007669"/>
    <property type="project" value="UniProtKB-KW"/>
</dbReference>